<dbReference type="GO" id="GO:0004553">
    <property type="term" value="F:hydrolase activity, hydrolyzing O-glycosyl compounds"/>
    <property type="evidence" value="ECO:0007669"/>
    <property type="project" value="InterPro"/>
</dbReference>
<comment type="caution">
    <text evidence="3">The sequence shown here is derived from an EMBL/GenBank/DDBJ whole genome shotgun (WGS) entry which is preliminary data.</text>
</comment>
<dbReference type="PANTHER" id="PTHR10963">
    <property type="entry name" value="GLYCOSYL HYDROLASE-RELATED"/>
    <property type="match status" value="1"/>
</dbReference>
<comment type="similarity">
    <text evidence="1">Belongs to the glycosyl hydrolase 16 family.</text>
</comment>
<dbReference type="PROSITE" id="PS51762">
    <property type="entry name" value="GH16_2"/>
    <property type="match status" value="1"/>
</dbReference>
<gene>
    <name evidence="3" type="ORF">KDA27_23440</name>
</gene>
<dbReference type="InterPro" id="IPR013320">
    <property type="entry name" value="ConA-like_dom_sf"/>
</dbReference>
<feature type="domain" description="GH16" evidence="2">
    <location>
        <begin position="11"/>
        <end position="258"/>
    </location>
</feature>
<evidence type="ECO:0000259" key="2">
    <source>
        <dbReference type="PROSITE" id="PS51762"/>
    </source>
</evidence>
<protein>
    <submittedName>
        <fullName evidence="3">Glycoside hydrolase family 16 protein</fullName>
    </submittedName>
</protein>
<sequence length="258" mass="28885">MMVLSSATACSDDETITWELSWSDDFEGAEGSLPDPANWRFDVGEDWGNAQLEYDTDRATNVSLDGTGNLRITAREESYQGRSYTSGRINSLELFDQAYGRFEARVRLPIGAGVWPAFWLLGANFLEVGWPDCGEIDVMEYRGQEPFLLHGSLHGPGYSGGSAVTSRYESGTSLDSDFHVYAIEWTPESISWYFDDALYQIVTPRDLPSGGRWVFDHPFFVILNVAVGGHFVGPPNDQTIFPQTMLVDYVRVYREKSG</sequence>
<dbReference type="Gene3D" id="2.60.120.200">
    <property type="match status" value="1"/>
</dbReference>
<dbReference type="GO" id="GO:0005975">
    <property type="term" value="P:carbohydrate metabolic process"/>
    <property type="evidence" value="ECO:0007669"/>
    <property type="project" value="InterPro"/>
</dbReference>
<dbReference type="Proteomes" id="UP000739538">
    <property type="component" value="Unassembled WGS sequence"/>
</dbReference>
<dbReference type="InterPro" id="IPR050546">
    <property type="entry name" value="Glycosyl_Hydrlase_16"/>
</dbReference>
<accession>A0A956SFG6</accession>
<keyword evidence="3" id="KW-0378">Hydrolase</keyword>
<proteinExistence type="inferred from homology"/>
<dbReference type="AlphaFoldDB" id="A0A956SFG6"/>
<dbReference type="EMBL" id="JAGQHS010000209">
    <property type="protein sequence ID" value="MCA9758767.1"/>
    <property type="molecule type" value="Genomic_DNA"/>
</dbReference>
<dbReference type="CDD" id="cd08023">
    <property type="entry name" value="GH16_laminarinase_like"/>
    <property type="match status" value="1"/>
</dbReference>
<dbReference type="PANTHER" id="PTHR10963:SF55">
    <property type="entry name" value="GLYCOSIDE HYDROLASE FAMILY 16 PROTEIN"/>
    <property type="match status" value="1"/>
</dbReference>
<dbReference type="SUPFAM" id="SSF49899">
    <property type="entry name" value="Concanavalin A-like lectins/glucanases"/>
    <property type="match status" value="1"/>
</dbReference>
<evidence type="ECO:0000313" key="4">
    <source>
        <dbReference type="Proteomes" id="UP000739538"/>
    </source>
</evidence>
<dbReference type="Pfam" id="PF00722">
    <property type="entry name" value="Glyco_hydro_16"/>
    <property type="match status" value="1"/>
</dbReference>
<evidence type="ECO:0000313" key="3">
    <source>
        <dbReference type="EMBL" id="MCA9758767.1"/>
    </source>
</evidence>
<name>A0A956SFG6_UNCEI</name>
<dbReference type="InterPro" id="IPR000757">
    <property type="entry name" value="Beta-glucanase-like"/>
</dbReference>
<evidence type="ECO:0000256" key="1">
    <source>
        <dbReference type="ARBA" id="ARBA00006865"/>
    </source>
</evidence>
<reference evidence="3" key="1">
    <citation type="submission" date="2020-04" db="EMBL/GenBank/DDBJ databases">
        <authorList>
            <person name="Zhang T."/>
        </authorList>
    </citation>
    <scope>NUCLEOTIDE SEQUENCE</scope>
    <source>
        <strain evidence="3">HKST-UBA02</strain>
    </source>
</reference>
<reference evidence="3" key="2">
    <citation type="journal article" date="2021" name="Microbiome">
        <title>Successional dynamics and alternative stable states in a saline activated sludge microbial community over 9 years.</title>
        <authorList>
            <person name="Wang Y."/>
            <person name="Ye J."/>
            <person name="Ju F."/>
            <person name="Liu L."/>
            <person name="Boyd J.A."/>
            <person name="Deng Y."/>
            <person name="Parks D.H."/>
            <person name="Jiang X."/>
            <person name="Yin X."/>
            <person name="Woodcroft B.J."/>
            <person name="Tyson G.W."/>
            <person name="Hugenholtz P."/>
            <person name="Polz M.F."/>
            <person name="Zhang T."/>
        </authorList>
    </citation>
    <scope>NUCLEOTIDE SEQUENCE</scope>
    <source>
        <strain evidence="3">HKST-UBA02</strain>
    </source>
</reference>
<organism evidence="3 4">
    <name type="scientific">Eiseniibacteriota bacterium</name>
    <dbReference type="NCBI Taxonomy" id="2212470"/>
    <lineage>
        <taxon>Bacteria</taxon>
        <taxon>Candidatus Eiseniibacteriota</taxon>
    </lineage>
</organism>